<keyword evidence="5 6" id="KW-0472">Membrane</keyword>
<evidence type="ECO:0000256" key="1">
    <source>
        <dbReference type="ARBA" id="ARBA00004651"/>
    </source>
</evidence>
<feature type="transmembrane region" description="Helical" evidence="6">
    <location>
        <begin position="152"/>
        <end position="172"/>
    </location>
</feature>
<feature type="transmembrane region" description="Helical" evidence="6">
    <location>
        <begin position="101"/>
        <end position="119"/>
    </location>
</feature>
<dbReference type="PANTHER" id="PTHR32196:SF72">
    <property type="entry name" value="RIBOSE IMPORT PERMEASE PROTEIN RBSC"/>
    <property type="match status" value="1"/>
</dbReference>
<accession>A0ABU0HD01</accession>
<sequence>MSDNASDSAAAERGLQGADQTIASFEDTNNGLVWRAQSFLHRYPTSIPFIVLLLGVVIFSVAAPGKFLAPFNFSLILQQVTIIAILGIAQTLVILTAGIDLSVGAIMILCSVVMGRTAVVYGVPVLIAFPLGLIVGIACGALNGVIVTKLRLPPFIVTLGTWSIFGALNVWYSQSETIRQQDMEASAPFLQWTGTIIKPYNFFAQTLGLDWTFLKGWVLTYGSLVMLVVALIVWYVLNKTAFGRHVYASGDDPDAARLAGINTDRTLIGVYALAGFICAIAAWVLIGRIGGVSPQAGQTANLDSITAVVIGGTSLFGGRGSIVGTLIGALIVGVFRNGLALSGLELLWQDFAVGVLIIVAVTIDQWIRKISA</sequence>
<evidence type="ECO:0000313" key="7">
    <source>
        <dbReference type="EMBL" id="MDQ0440195.1"/>
    </source>
</evidence>
<feature type="transmembrane region" description="Helical" evidence="6">
    <location>
        <begin position="347"/>
        <end position="367"/>
    </location>
</feature>
<proteinExistence type="predicted"/>
<organism evidence="7 8">
    <name type="scientific">Kaistia dalseonensis</name>
    <dbReference type="NCBI Taxonomy" id="410840"/>
    <lineage>
        <taxon>Bacteria</taxon>
        <taxon>Pseudomonadati</taxon>
        <taxon>Pseudomonadota</taxon>
        <taxon>Alphaproteobacteria</taxon>
        <taxon>Hyphomicrobiales</taxon>
        <taxon>Kaistiaceae</taxon>
        <taxon>Kaistia</taxon>
    </lineage>
</organism>
<name>A0ABU0HD01_9HYPH</name>
<evidence type="ECO:0000256" key="4">
    <source>
        <dbReference type="ARBA" id="ARBA00022989"/>
    </source>
</evidence>
<reference evidence="7 8" key="1">
    <citation type="submission" date="2023-07" db="EMBL/GenBank/DDBJ databases">
        <title>Genomic Encyclopedia of Type Strains, Phase IV (KMG-IV): sequencing the most valuable type-strain genomes for metagenomic binning, comparative biology and taxonomic classification.</title>
        <authorList>
            <person name="Goeker M."/>
        </authorList>
    </citation>
    <scope>NUCLEOTIDE SEQUENCE [LARGE SCALE GENOMIC DNA]</scope>
    <source>
        <strain evidence="7 8">B6-8</strain>
    </source>
</reference>
<comment type="caution">
    <text evidence="7">The sequence shown here is derived from an EMBL/GenBank/DDBJ whole genome shotgun (WGS) entry which is preliminary data.</text>
</comment>
<evidence type="ECO:0000256" key="3">
    <source>
        <dbReference type="ARBA" id="ARBA00022692"/>
    </source>
</evidence>
<dbReference type="CDD" id="cd06579">
    <property type="entry name" value="TM_PBP1_transp_AraH_like"/>
    <property type="match status" value="1"/>
</dbReference>
<feature type="transmembrane region" description="Helical" evidence="6">
    <location>
        <begin position="126"/>
        <end position="146"/>
    </location>
</feature>
<evidence type="ECO:0000256" key="5">
    <source>
        <dbReference type="ARBA" id="ARBA00023136"/>
    </source>
</evidence>
<dbReference type="Pfam" id="PF02653">
    <property type="entry name" value="BPD_transp_2"/>
    <property type="match status" value="1"/>
</dbReference>
<dbReference type="InterPro" id="IPR001851">
    <property type="entry name" value="ABC_transp_permease"/>
</dbReference>
<evidence type="ECO:0000313" key="8">
    <source>
        <dbReference type="Proteomes" id="UP001241603"/>
    </source>
</evidence>
<protein>
    <submittedName>
        <fullName evidence="7">Fructose transport system permease protein</fullName>
    </submittedName>
</protein>
<keyword evidence="2" id="KW-1003">Cell membrane</keyword>
<keyword evidence="4 6" id="KW-1133">Transmembrane helix</keyword>
<dbReference type="RefSeq" id="WP_266351065.1">
    <property type="nucleotide sequence ID" value="NZ_JAPKNG010000007.1"/>
</dbReference>
<feature type="transmembrane region" description="Helical" evidence="6">
    <location>
        <begin position="218"/>
        <end position="237"/>
    </location>
</feature>
<dbReference type="PANTHER" id="PTHR32196">
    <property type="entry name" value="ABC TRANSPORTER PERMEASE PROTEIN YPHD-RELATED-RELATED"/>
    <property type="match status" value="1"/>
</dbReference>
<feature type="transmembrane region" description="Helical" evidence="6">
    <location>
        <begin position="268"/>
        <end position="286"/>
    </location>
</feature>
<keyword evidence="3 6" id="KW-0812">Transmembrane</keyword>
<dbReference type="Proteomes" id="UP001241603">
    <property type="component" value="Unassembled WGS sequence"/>
</dbReference>
<feature type="transmembrane region" description="Helical" evidence="6">
    <location>
        <begin position="43"/>
        <end position="63"/>
    </location>
</feature>
<keyword evidence="8" id="KW-1185">Reference proteome</keyword>
<dbReference type="EMBL" id="JAUSVO010000007">
    <property type="protein sequence ID" value="MDQ0440195.1"/>
    <property type="molecule type" value="Genomic_DNA"/>
</dbReference>
<evidence type="ECO:0000256" key="6">
    <source>
        <dbReference type="SAM" id="Phobius"/>
    </source>
</evidence>
<comment type="subcellular location">
    <subcellularLocation>
        <location evidence="1">Cell membrane</location>
        <topology evidence="1">Multi-pass membrane protein</topology>
    </subcellularLocation>
</comment>
<evidence type="ECO:0000256" key="2">
    <source>
        <dbReference type="ARBA" id="ARBA00022475"/>
    </source>
</evidence>
<feature type="transmembrane region" description="Helical" evidence="6">
    <location>
        <begin position="75"/>
        <end position="95"/>
    </location>
</feature>
<feature type="transmembrane region" description="Helical" evidence="6">
    <location>
        <begin position="307"/>
        <end position="335"/>
    </location>
</feature>
<gene>
    <name evidence="7" type="ORF">QO014_004608</name>
</gene>